<dbReference type="InterPro" id="IPR029058">
    <property type="entry name" value="AB_hydrolase_fold"/>
</dbReference>
<dbReference type="InterPro" id="IPR003140">
    <property type="entry name" value="PLipase/COase/thioEstase"/>
</dbReference>
<dbReference type="PANTHER" id="PTHR10655">
    <property type="entry name" value="LYSOPHOSPHOLIPASE-RELATED"/>
    <property type="match status" value="1"/>
</dbReference>
<keyword evidence="2" id="KW-0378">Hydrolase</keyword>
<dbReference type="Gene3D" id="3.40.50.1820">
    <property type="entry name" value="alpha/beta hydrolase"/>
    <property type="match status" value="1"/>
</dbReference>
<evidence type="ECO:0000259" key="3">
    <source>
        <dbReference type="Pfam" id="PF02230"/>
    </source>
</evidence>
<sequence length="217" mass="22581">MMEQATGALLTEQRLSHTGASLAEATRVVLCLHGRGATAEDILSLGEAIAMPGIAFVAPQAEGGAWYPRPFMEPLAANEPFLSAALDRIDTILGALADAGFISERVVLAGFSQGACLALEYAARHPGRVAGVLGFSGGLIGPSVAEPTDAGYLAGLPVFMGCSERDPFIPATRVRETAEHLRGRGAMVTATLYPEPGHAINMDEIAEARWLIGGLAV</sequence>
<gene>
    <name evidence="4" type="ORF">LCGC14_0212400</name>
</gene>
<dbReference type="PANTHER" id="PTHR10655:SF17">
    <property type="entry name" value="LYSOPHOSPHOLIPASE-LIKE PROTEIN 1"/>
    <property type="match status" value="1"/>
</dbReference>
<comment type="similarity">
    <text evidence="1">Belongs to the AB hydrolase superfamily. AB hydrolase 2 family.</text>
</comment>
<dbReference type="Pfam" id="PF02230">
    <property type="entry name" value="Abhydrolase_2"/>
    <property type="match status" value="1"/>
</dbReference>
<accession>A0A0F9UJY1</accession>
<protein>
    <recommendedName>
        <fullName evidence="3">Phospholipase/carboxylesterase/thioesterase domain-containing protein</fullName>
    </recommendedName>
</protein>
<feature type="domain" description="Phospholipase/carboxylesterase/thioesterase" evidence="3">
    <location>
        <begin position="24"/>
        <end position="208"/>
    </location>
</feature>
<dbReference type="InterPro" id="IPR050565">
    <property type="entry name" value="LYPA1-2/EST-like"/>
</dbReference>
<dbReference type="EMBL" id="LAZR01000098">
    <property type="protein sequence ID" value="KKN91959.1"/>
    <property type="molecule type" value="Genomic_DNA"/>
</dbReference>
<proteinExistence type="inferred from homology"/>
<organism evidence="4">
    <name type="scientific">marine sediment metagenome</name>
    <dbReference type="NCBI Taxonomy" id="412755"/>
    <lineage>
        <taxon>unclassified sequences</taxon>
        <taxon>metagenomes</taxon>
        <taxon>ecological metagenomes</taxon>
    </lineage>
</organism>
<evidence type="ECO:0000313" key="4">
    <source>
        <dbReference type="EMBL" id="KKN91959.1"/>
    </source>
</evidence>
<name>A0A0F9UJY1_9ZZZZ</name>
<reference evidence="4" key="1">
    <citation type="journal article" date="2015" name="Nature">
        <title>Complex archaea that bridge the gap between prokaryotes and eukaryotes.</title>
        <authorList>
            <person name="Spang A."/>
            <person name="Saw J.H."/>
            <person name="Jorgensen S.L."/>
            <person name="Zaremba-Niedzwiedzka K."/>
            <person name="Martijn J."/>
            <person name="Lind A.E."/>
            <person name="van Eijk R."/>
            <person name="Schleper C."/>
            <person name="Guy L."/>
            <person name="Ettema T.J."/>
        </authorList>
    </citation>
    <scope>NUCLEOTIDE SEQUENCE</scope>
</reference>
<comment type="caution">
    <text evidence="4">The sequence shown here is derived from an EMBL/GenBank/DDBJ whole genome shotgun (WGS) entry which is preliminary data.</text>
</comment>
<evidence type="ECO:0000256" key="2">
    <source>
        <dbReference type="ARBA" id="ARBA00022801"/>
    </source>
</evidence>
<dbReference type="GO" id="GO:0016787">
    <property type="term" value="F:hydrolase activity"/>
    <property type="evidence" value="ECO:0007669"/>
    <property type="project" value="UniProtKB-KW"/>
</dbReference>
<dbReference type="SUPFAM" id="SSF53474">
    <property type="entry name" value="alpha/beta-Hydrolases"/>
    <property type="match status" value="1"/>
</dbReference>
<dbReference type="AlphaFoldDB" id="A0A0F9UJY1"/>
<evidence type="ECO:0000256" key="1">
    <source>
        <dbReference type="ARBA" id="ARBA00006499"/>
    </source>
</evidence>